<dbReference type="Pfam" id="PF01429">
    <property type="entry name" value="MBD"/>
    <property type="match status" value="2"/>
</dbReference>
<keyword evidence="5" id="KW-0539">Nucleus</keyword>
<feature type="domain" description="MBD" evidence="7">
    <location>
        <begin position="121"/>
        <end position="195"/>
    </location>
</feature>
<feature type="region of interest" description="Disordered" evidence="6">
    <location>
        <begin position="400"/>
        <end position="460"/>
    </location>
</feature>
<reference evidence="8 9" key="1">
    <citation type="submission" date="2019-01" db="EMBL/GenBank/DDBJ databases">
        <title>Sequencing of cultivated peanut Arachis hypogaea provides insights into genome evolution and oil improvement.</title>
        <authorList>
            <person name="Chen X."/>
        </authorList>
    </citation>
    <scope>NUCLEOTIDE SEQUENCE [LARGE SCALE GENOMIC DNA]</scope>
    <source>
        <strain evidence="9">cv. Fuhuasheng</strain>
        <tissue evidence="8">Leaves</tissue>
    </source>
</reference>
<evidence type="ECO:0000313" key="9">
    <source>
        <dbReference type="Proteomes" id="UP000289738"/>
    </source>
</evidence>
<accession>A0A444ZYI7</accession>
<dbReference type="STRING" id="3818.A0A444ZYI7"/>
<evidence type="ECO:0000313" key="8">
    <source>
        <dbReference type="EMBL" id="RYR19283.1"/>
    </source>
</evidence>
<dbReference type="PROSITE" id="PS50982">
    <property type="entry name" value="MBD"/>
    <property type="match status" value="2"/>
</dbReference>
<evidence type="ECO:0000256" key="4">
    <source>
        <dbReference type="ARBA" id="ARBA00023163"/>
    </source>
</evidence>
<keyword evidence="3" id="KW-0238">DNA-binding</keyword>
<dbReference type="Proteomes" id="UP000289738">
    <property type="component" value="Chromosome B03"/>
</dbReference>
<feature type="region of interest" description="Disordered" evidence="6">
    <location>
        <begin position="495"/>
        <end position="524"/>
    </location>
</feature>
<evidence type="ECO:0000256" key="2">
    <source>
        <dbReference type="ARBA" id="ARBA00023015"/>
    </source>
</evidence>
<feature type="compositionally biased region" description="Polar residues" evidence="6">
    <location>
        <begin position="895"/>
        <end position="908"/>
    </location>
</feature>
<organism evidence="8 9">
    <name type="scientific">Arachis hypogaea</name>
    <name type="common">Peanut</name>
    <dbReference type="NCBI Taxonomy" id="3818"/>
    <lineage>
        <taxon>Eukaryota</taxon>
        <taxon>Viridiplantae</taxon>
        <taxon>Streptophyta</taxon>
        <taxon>Embryophyta</taxon>
        <taxon>Tracheophyta</taxon>
        <taxon>Spermatophyta</taxon>
        <taxon>Magnoliopsida</taxon>
        <taxon>eudicotyledons</taxon>
        <taxon>Gunneridae</taxon>
        <taxon>Pentapetalae</taxon>
        <taxon>rosids</taxon>
        <taxon>fabids</taxon>
        <taxon>Fabales</taxon>
        <taxon>Fabaceae</taxon>
        <taxon>Papilionoideae</taxon>
        <taxon>50 kb inversion clade</taxon>
        <taxon>dalbergioids sensu lato</taxon>
        <taxon>Dalbergieae</taxon>
        <taxon>Pterocarpus clade</taxon>
        <taxon>Arachis</taxon>
    </lineage>
</organism>
<dbReference type="Gene3D" id="3.30.890.10">
    <property type="entry name" value="Methyl-cpg-binding Protein 2, Chain A"/>
    <property type="match status" value="2"/>
</dbReference>
<evidence type="ECO:0000256" key="1">
    <source>
        <dbReference type="ARBA" id="ARBA00004123"/>
    </source>
</evidence>
<feature type="region of interest" description="Disordered" evidence="6">
    <location>
        <begin position="1"/>
        <end position="23"/>
    </location>
</feature>
<comment type="caution">
    <text evidence="8">The sequence shown here is derived from an EMBL/GenBank/DDBJ whole genome shotgun (WGS) entry which is preliminary data.</text>
</comment>
<keyword evidence="4" id="KW-0804">Transcription</keyword>
<dbReference type="CDD" id="cd00122">
    <property type="entry name" value="MBD"/>
    <property type="match status" value="1"/>
</dbReference>
<feature type="compositionally biased region" description="Basic and acidic residues" evidence="6">
    <location>
        <begin position="431"/>
        <end position="446"/>
    </location>
</feature>
<dbReference type="SUPFAM" id="SSF54171">
    <property type="entry name" value="DNA-binding domain"/>
    <property type="match status" value="2"/>
</dbReference>
<feature type="compositionally biased region" description="Polar residues" evidence="6">
    <location>
        <begin position="868"/>
        <end position="877"/>
    </location>
</feature>
<evidence type="ECO:0000259" key="7">
    <source>
        <dbReference type="PROSITE" id="PS50982"/>
    </source>
</evidence>
<dbReference type="InterPro" id="IPR016177">
    <property type="entry name" value="DNA-bd_dom_sf"/>
</dbReference>
<feature type="compositionally biased region" description="Polar residues" evidence="6">
    <location>
        <begin position="447"/>
        <end position="460"/>
    </location>
</feature>
<feature type="region of interest" description="Disordered" evidence="6">
    <location>
        <begin position="540"/>
        <end position="565"/>
    </location>
</feature>
<feature type="region of interest" description="Disordered" evidence="6">
    <location>
        <begin position="184"/>
        <end position="209"/>
    </location>
</feature>
<feature type="compositionally biased region" description="Polar residues" evidence="6">
    <location>
        <begin position="9"/>
        <end position="23"/>
    </location>
</feature>
<dbReference type="PANTHER" id="PTHR34067">
    <property type="entry name" value="OS04G0193200 PROTEIN"/>
    <property type="match status" value="1"/>
</dbReference>
<dbReference type="GO" id="GO:0005634">
    <property type="term" value="C:nucleus"/>
    <property type="evidence" value="ECO:0007669"/>
    <property type="project" value="UniProtKB-SubCell"/>
</dbReference>
<dbReference type="EMBL" id="SDMP01000013">
    <property type="protein sequence ID" value="RYR19283.1"/>
    <property type="molecule type" value="Genomic_DNA"/>
</dbReference>
<dbReference type="PANTHER" id="PTHR34067:SF20">
    <property type="entry name" value="OS08G0206700 PROTEIN"/>
    <property type="match status" value="1"/>
</dbReference>
<feature type="region of interest" description="Disordered" evidence="6">
    <location>
        <begin position="868"/>
        <end position="908"/>
    </location>
</feature>
<keyword evidence="9" id="KW-1185">Reference proteome</keyword>
<gene>
    <name evidence="8" type="ORF">Ahy_B03g064032</name>
</gene>
<comment type="subcellular location">
    <subcellularLocation>
        <location evidence="1">Nucleus</location>
    </subcellularLocation>
</comment>
<protein>
    <recommendedName>
        <fullName evidence="7">MBD domain-containing protein</fullName>
    </recommendedName>
</protein>
<name>A0A444ZYI7_ARAHY</name>
<dbReference type="GO" id="GO:0003677">
    <property type="term" value="F:DNA binding"/>
    <property type="evidence" value="ECO:0007669"/>
    <property type="project" value="UniProtKB-KW"/>
</dbReference>
<proteinExistence type="predicted"/>
<evidence type="ECO:0000256" key="6">
    <source>
        <dbReference type="SAM" id="MobiDB-lite"/>
    </source>
</evidence>
<feature type="region of interest" description="Disordered" evidence="6">
    <location>
        <begin position="593"/>
        <end position="612"/>
    </location>
</feature>
<dbReference type="AlphaFoldDB" id="A0A444ZYI7"/>
<feature type="domain" description="MBD" evidence="7">
    <location>
        <begin position="31"/>
        <end position="107"/>
    </location>
</feature>
<dbReference type="InterPro" id="IPR038945">
    <property type="entry name" value="MBD13-like"/>
</dbReference>
<feature type="region of interest" description="Disordered" evidence="6">
    <location>
        <begin position="362"/>
        <end position="388"/>
    </location>
</feature>
<sequence length="908" mass="101126">MAEPDTETPEQTNTQISSNAECTPEQQLQIVDKAIDRPEWLPDGWTVDIRTRKTGSLTGSGYKVCYIEPLNGYTFYSKPAVLRYLEPKDNTCIPKKKKAKSPATGSPSIVSIPISLVWFRVAIEKSIAEDLPPGWIKEVTIRKNHNGIRKDPVYKDPVSGHAFRSKRDVQRYLASGYIRPSRKRIQDGDKLTPSPAGKRHKLNESAPEQQLSAGKKSCMHIFGFLDQLLNKFIMLIGWRIMSFTYETHLYTFLTSGGATFDKSSLELIDDNSSRKGQDVNIQSGMMMVAPISVVKMHSLEDDSAEDLSEIEKMSDPDDMQEEHVGNRMREGEFNVHRQSSPQLHNMRELHSPSQVLKQLGGFDDDMKTNNSISCEKTPKQGRKRSKVDISADLQQREGVSAAELADCAPPKRESANKRRKSYKTPPITGDQLEKLRGKEMYDEKSEPQVSSAFNYTSSDPSLENATNNLQSMLLVENGPNTTGITTVLQTDIQKKSVDSVTGRSGDGNPQVRSNKSKKKKELKVPMRVSKRLAGLEPEVQPSGRALEYATRKSRKEPPPATATEISIDGASDHLNLEEETKLTCHASHSLKTEVLRESSNQSEKSCDAPTVPKEQLQKVIEAENTGDERSELQLPVPFGDSWSDPCLEFAFKTLTDDVLFHPATDILPVITPDLNYLPNTELHGVMITSEEAHDNSNQPQSKKELNMVNPAEPFPRQLENAPKFTTSEPYGDEGYTRNLAGESLHSEVGNVMPLMHHTVIHQEPLKEGAQVHKGESIIIGPPLVETGTVNHDNSKSQFCASFANSWSDPCLEFAFKTLTGATSADNNLQQPPNFHNQIDGGSLFPDFGSSSFSQSNFSFYHDIGVNSMPGQQSSRSNPIPPLEKASQRGYPEVDPQNQYSQFQNHFPR</sequence>
<evidence type="ECO:0000256" key="5">
    <source>
        <dbReference type="ARBA" id="ARBA00023242"/>
    </source>
</evidence>
<dbReference type="InterPro" id="IPR001739">
    <property type="entry name" value="Methyl_CpG_DNA-bd"/>
</dbReference>
<keyword evidence="2" id="KW-0805">Transcription regulation</keyword>
<evidence type="ECO:0000256" key="3">
    <source>
        <dbReference type="ARBA" id="ARBA00023125"/>
    </source>
</evidence>